<dbReference type="SUPFAM" id="SSF55729">
    <property type="entry name" value="Acyl-CoA N-acyltransferases (Nat)"/>
    <property type="match status" value="1"/>
</dbReference>
<gene>
    <name evidence="3" type="ORF">KBTEX_01913</name>
</gene>
<evidence type="ECO:0000256" key="1">
    <source>
        <dbReference type="SAM" id="MobiDB-lite"/>
    </source>
</evidence>
<reference evidence="3" key="1">
    <citation type="submission" date="2019-06" db="EMBL/GenBank/DDBJ databases">
        <authorList>
            <person name="Murdoch R.W."/>
            <person name="Fathepure B."/>
        </authorList>
    </citation>
    <scope>NUCLEOTIDE SEQUENCE</scope>
</reference>
<protein>
    <recommendedName>
        <fullName evidence="2">N-acetyltransferase domain-containing protein</fullName>
    </recommendedName>
</protein>
<proteinExistence type="predicted"/>
<dbReference type="PROSITE" id="PS51186">
    <property type="entry name" value="GNAT"/>
    <property type="match status" value="1"/>
</dbReference>
<dbReference type="Pfam" id="PF00583">
    <property type="entry name" value="Acetyltransf_1"/>
    <property type="match status" value="1"/>
</dbReference>
<dbReference type="InterPro" id="IPR000182">
    <property type="entry name" value="GNAT_dom"/>
</dbReference>
<evidence type="ECO:0000313" key="3">
    <source>
        <dbReference type="EMBL" id="QEA05590.1"/>
    </source>
</evidence>
<organism evidence="3">
    <name type="scientific">uncultured organism</name>
    <dbReference type="NCBI Taxonomy" id="155900"/>
    <lineage>
        <taxon>unclassified sequences</taxon>
        <taxon>environmental samples</taxon>
    </lineage>
</organism>
<accession>A0A5B8RA08</accession>
<dbReference type="Gene3D" id="3.40.630.30">
    <property type="match status" value="1"/>
</dbReference>
<dbReference type="AlphaFoldDB" id="A0A5B8RA08"/>
<name>A0A5B8RA08_9ZZZZ</name>
<feature type="domain" description="N-acetyltransferase" evidence="2">
    <location>
        <begin position="50"/>
        <end position="200"/>
    </location>
</feature>
<sequence>MGPDQTSRNAVPDLMGADGIWHHTPGPRAESPADGHALVETDPEPMTPEPSLEPIAPHDDAFVALYEATFPAWEREPTPRVLARLDAGRYRGERLTDPEGRIAGFYVVDVPPGLGCTVLTFLAIAPGWRGGGLGVRLATAAARRFATEGPGAWLVVEAEPRPARLYARCGFRRLALDYRVPHYDDPAATQAMALMVHPRQQWATAIPGATVARWVRQAFIDGYGLAAGDPRLTGQLERIPERVRIEDAELRSI</sequence>
<dbReference type="InterPro" id="IPR016181">
    <property type="entry name" value="Acyl_CoA_acyltransferase"/>
</dbReference>
<evidence type="ECO:0000259" key="2">
    <source>
        <dbReference type="PROSITE" id="PS51186"/>
    </source>
</evidence>
<dbReference type="GO" id="GO:0016747">
    <property type="term" value="F:acyltransferase activity, transferring groups other than amino-acyl groups"/>
    <property type="evidence" value="ECO:0007669"/>
    <property type="project" value="InterPro"/>
</dbReference>
<dbReference type="EMBL" id="MN079105">
    <property type="protein sequence ID" value="QEA05590.1"/>
    <property type="molecule type" value="Genomic_DNA"/>
</dbReference>
<feature type="region of interest" description="Disordered" evidence="1">
    <location>
        <begin position="1"/>
        <end position="50"/>
    </location>
</feature>